<sequence length="199" mass="22770">MAPPKKFTREKIIETAFEIAKAEGIDAITIRKVAKKMGSSIAPIYVNFTDVEQLIQEVVAKTLEVSRHFLNEQQSGEPFLDIGIASIRFAKQYSVLFRDLVMKNNGHMVHNEDHVNILIQQMKKDTLLQDFSYEELKQILLKMQIFQTGLSVMVANDLLPDDFNEEKMIEMLDSTAKDVITAARLRQSNQMSEGEIYDE</sequence>
<dbReference type="EMBL" id="FQXD01000029">
    <property type="protein sequence ID" value="SHI00582.1"/>
    <property type="molecule type" value="Genomic_DNA"/>
</dbReference>
<keyword evidence="5" id="KW-1185">Reference proteome</keyword>
<gene>
    <name evidence="4" type="ORF">SAMN05421807_12927</name>
</gene>
<dbReference type="InterPro" id="IPR009057">
    <property type="entry name" value="Homeodomain-like_sf"/>
</dbReference>
<evidence type="ECO:0000256" key="2">
    <source>
        <dbReference type="PROSITE-ProRule" id="PRU00335"/>
    </source>
</evidence>
<dbReference type="PROSITE" id="PS50977">
    <property type="entry name" value="HTH_TETR_2"/>
    <property type="match status" value="1"/>
</dbReference>
<dbReference type="Pfam" id="PF00440">
    <property type="entry name" value="TetR_N"/>
    <property type="match status" value="1"/>
</dbReference>
<name>A0A1M5XLQ3_9BACI</name>
<dbReference type="RefSeq" id="WP_073013340.1">
    <property type="nucleotide sequence ID" value="NZ_FQXD01000029.1"/>
</dbReference>
<evidence type="ECO:0000313" key="5">
    <source>
        <dbReference type="Proteomes" id="UP000184079"/>
    </source>
</evidence>
<dbReference type="SUPFAM" id="SSF46689">
    <property type="entry name" value="Homeodomain-like"/>
    <property type="match status" value="1"/>
</dbReference>
<dbReference type="Proteomes" id="UP000184079">
    <property type="component" value="Unassembled WGS sequence"/>
</dbReference>
<proteinExistence type="predicted"/>
<evidence type="ECO:0000313" key="4">
    <source>
        <dbReference type="EMBL" id="SHI00582.1"/>
    </source>
</evidence>
<evidence type="ECO:0000256" key="1">
    <source>
        <dbReference type="ARBA" id="ARBA00023125"/>
    </source>
</evidence>
<organism evidence="4 5">
    <name type="scientific">Virgibacillus chiguensis</name>
    <dbReference type="NCBI Taxonomy" id="411959"/>
    <lineage>
        <taxon>Bacteria</taxon>
        <taxon>Bacillati</taxon>
        <taxon>Bacillota</taxon>
        <taxon>Bacilli</taxon>
        <taxon>Bacillales</taxon>
        <taxon>Bacillaceae</taxon>
        <taxon>Virgibacillus</taxon>
    </lineage>
</organism>
<evidence type="ECO:0000259" key="3">
    <source>
        <dbReference type="PROSITE" id="PS50977"/>
    </source>
</evidence>
<feature type="DNA-binding region" description="H-T-H motif" evidence="2">
    <location>
        <begin position="29"/>
        <end position="48"/>
    </location>
</feature>
<reference evidence="5" key="1">
    <citation type="submission" date="2016-11" db="EMBL/GenBank/DDBJ databases">
        <authorList>
            <person name="Varghese N."/>
            <person name="Submissions S."/>
        </authorList>
    </citation>
    <scope>NUCLEOTIDE SEQUENCE [LARGE SCALE GENOMIC DNA]</scope>
    <source>
        <strain evidence="5">CGMCC 1.6496</strain>
    </source>
</reference>
<keyword evidence="1 2" id="KW-0238">DNA-binding</keyword>
<dbReference type="AlphaFoldDB" id="A0A1M5XLQ3"/>
<protein>
    <submittedName>
        <fullName evidence="4">Regulatory protein, tetR family</fullName>
    </submittedName>
</protein>
<accession>A0A1M5XLQ3</accession>
<dbReference type="GO" id="GO:0003677">
    <property type="term" value="F:DNA binding"/>
    <property type="evidence" value="ECO:0007669"/>
    <property type="project" value="UniProtKB-UniRule"/>
</dbReference>
<dbReference type="Gene3D" id="1.10.357.10">
    <property type="entry name" value="Tetracycline Repressor, domain 2"/>
    <property type="match status" value="1"/>
</dbReference>
<feature type="domain" description="HTH tetR-type" evidence="3">
    <location>
        <begin position="6"/>
        <end position="66"/>
    </location>
</feature>
<dbReference type="OrthoDB" id="66596at2"/>
<dbReference type="InterPro" id="IPR001647">
    <property type="entry name" value="HTH_TetR"/>
</dbReference>